<evidence type="ECO:0000256" key="3">
    <source>
        <dbReference type="ARBA" id="ARBA00023004"/>
    </source>
</evidence>
<keyword evidence="2" id="KW-0479">Metal-binding</keyword>
<accession>A0A561UEK6</accession>
<dbReference type="InterPro" id="IPR039994">
    <property type="entry name" value="NO66-like"/>
</dbReference>
<comment type="caution">
    <text evidence="5">The sequence shown here is derived from an EMBL/GenBank/DDBJ whole genome shotgun (WGS) entry which is preliminary data.</text>
</comment>
<dbReference type="SUPFAM" id="SSF51197">
    <property type="entry name" value="Clavaminate synthase-like"/>
    <property type="match status" value="1"/>
</dbReference>
<keyword evidence="6" id="KW-1185">Reference proteome</keyword>
<feature type="domain" description="JmjC" evidence="4">
    <location>
        <begin position="100"/>
        <end position="242"/>
    </location>
</feature>
<keyword evidence="3" id="KW-0408">Iron</keyword>
<dbReference type="AlphaFoldDB" id="A0A561UEK6"/>
<dbReference type="PROSITE" id="PS51184">
    <property type="entry name" value="JMJC"/>
    <property type="match status" value="1"/>
</dbReference>
<evidence type="ECO:0000313" key="5">
    <source>
        <dbReference type="EMBL" id="TWF97812.1"/>
    </source>
</evidence>
<reference evidence="5 6" key="1">
    <citation type="submission" date="2019-06" db="EMBL/GenBank/DDBJ databases">
        <title>Sequencing the genomes of 1000 actinobacteria strains.</title>
        <authorList>
            <person name="Klenk H.-P."/>
        </authorList>
    </citation>
    <scope>NUCLEOTIDE SEQUENCE [LARGE SCALE GENOMIC DNA]</scope>
    <source>
        <strain evidence="5 6">DSM 44826</strain>
    </source>
</reference>
<dbReference type="PANTHER" id="PTHR13096:SF8">
    <property type="entry name" value="RIBOSOMAL OXYGENASE 1"/>
    <property type="match status" value="1"/>
</dbReference>
<dbReference type="RefSeq" id="WP_145904326.1">
    <property type="nucleotide sequence ID" value="NZ_BAAAMZ010000019.1"/>
</dbReference>
<dbReference type="InterPro" id="IPR003347">
    <property type="entry name" value="JmjC_dom"/>
</dbReference>
<evidence type="ECO:0000313" key="6">
    <source>
        <dbReference type="Proteomes" id="UP000317940"/>
    </source>
</evidence>
<proteinExistence type="predicted"/>
<dbReference type="EMBL" id="VIWT01000001">
    <property type="protein sequence ID" value="TWF97812.1"/>
    <property type="molecule type" value="Genomic_DNA"/>
</dbReference>
<organism evidence="5 6">
    <name type="scientific">Kitasatospora viridis</name>
    <dbReference type="NCBI Taxonomy" id="281105"/>
    <lineage>
        <taxon>Bacteria</taxon>
        <taxon>Bacillati</taxon>
        <taxon>Actinomycetota</taxon>
        <taxon>Actinomycetes</taxon>
        <taxon>Kitasatosporales</taxon>
        <taxon>Streptomycetaceae</taxon>
        <taxon>Kitasatospora</taxon>
    </lineage>
</organism>
<name>A0A561UEK6_9ACTN</name>
<dbReference type="Proteomes" id="UP000317940">
    <property type="component" value="Unassembled WGS sequence"/>
</dbReference>
<dbReference type="PANTHER" id="PTHR13096">
    <property type="entry name" value="MINA53 MYC INDUCED NUCLEAR ANTIGEN"/>
    <property type="match status" value="1"/>
</dbReference>
<dbReference type="GO" id="GO:0046872">
    <property type="term" value="F:metal ion binding"/>
    <property type="evidence" value="ECO:0007669"/>
    <property type="project" value="UniProtKB-KW"/>
</dbReference>
<gene>
    <name evidence="5" type="ORF">FHX73_111612</name>
</gene>
<evidence type="ECO:0000256" key="2">
    <source>
        <dbReference type="ARBA" id="ARBA00022723"/>
    </source>
</evidence>
<dbReference type="Gene3D" id="2.60.120.650">
    <property type="entry name" value="Cupin"/>
    <property type="match status" value="1"/>
</dbReference>
<dbReference type="SMART" id="SM00558">
    <property type="entry name" value="JmjC"/>
    <property type="match status" value="1"/>
</dbReference>
<protein>
    <submittedName>
        <fullName evidence="5">Cupin superfamily protein</fullName>
    </submittedName>
</protein>
<comment type="cofactor">
    <cofactor evidence="1">
        <name>Fe(2+)</name>
        <dbReference type="ChEBI" id="CHEBI:29033"/>
    </cofactor>
</comment>
<dbReference type="Pfam" id="PF08007">
    <property type="entry name" value="JmjC_2"/>
    <property type="match status" value="1"/>
</dbReference>
<sequence length="396" mass="43106">MLDAASWAARLGGESFLAQTLHRSYAVFPGEAADLAGLLSWDDMNTILSTQRLEPPRLRLSLDGEMVPQHRYTLPITTRRSVTWQRIQPADLHAQLAEGASMVLDSIEKIHPPIGAAAEALERFLGTLVEVNAYASWTEREGFGTHWDDHDVVVVQVHGSKRWKLYGPTRPDPTFRDVESPEEPQGDPVADLVLTAGDVLYVPRGWWHGVTADQGTESLHLSFGLVTHTGADLLIWLVDQLRSHRTLRQDVPRFGSPREQAAFVRELREAMAVELADPDLVSRWADSVDTTHYGRAVPSLPYVTGLPARAEVSVRLTTPRARLTENQADGTVTLAAAGTEWEFSGQAAPMLRVLLTGQPATLGSLAATAGLEVKEVASALSLLIEGQAASVVGTAL</sequence>
<evidence type="ECO:0000259" key="4">
    <source>
        <dbReference type="PROSITE" id="PS51184"/>
    </source>
</evidence>
<evidence type="ECO:0000256" key="1">
    <source>
        <dbReference type="ARBA" id="ARBA00001954"/>
    </source>
</evidence>
<dbReference type="OrthoDB" id="9764016at2"/>